<dbReference type="PANTHER" id="PTHR10039">
    <property type="entry name" value="AMELOGENIN"/>
    <property type="match status" value="1"/>
</dbReference>
<keyword evidence="4" id="KW-1185">Reference proteome</keyword>
<dbReference type="SUPFAM" id="SSF52540">
    <property type="entry name" value="P-loop containing nucleoside triphosphate hydrolases"/>
    <property type="match status" value="1"/>
</dbReference>
<dbReference type="OrthoDB" id="3014077at2759"/>
<dbReference type="PANTHER" id="PTHR10039:SF14">
    <property type="entry name" value="NACHT DOMAIN-CONTAINING PROTEIN"/>
    <property type="match status" value="1"/>
</dbReference>
<comment type="caution">
    <text evidence="3">The sequence shown here is derived from an EMBL/GenBank/DDBJ whole genome shotgun (WGS) entry which is preliminary data.</text>
</comment>
<feature type="domain" description="Nephrocystin 3-like N-terminal" evidence="2">
    <location>
        <begin position="87"/>
        <end position="234"/>
    </location>
</feature>
<protein>
    <recommendedName>
        <fullName evidence="2">Nephrocystin 3-like N-terminal domain-containing protein</fullName>
    </recommendedName>
</protein>
<evidence type="ECO:0000259" key="2">
    <source>
        <dbReference type="Pfam" id="PF24883"/>
    </source>
</evidence>
<dbReference type="InterPro" id="IPR027417">
    <property type="entry name" value="P-loop_NTPase"/>
</dbReference>
<proteinExistence type="predicted"/>
<accession>A0A9W8JGB4</accession>
<sequence length="463" mass="52256">MHQSLFQDAKGVNITGDFNIDNSRTNYFSPDSPRARALELLLKHTTKEATHESKTYSYAPTCHPSTRSIIKVDMIDFIKESQKTFLGLAWLSGPAGAGKSCIQRSIVEECLAQDILAGSFFFGSDFGRDNADGFVATIAHQLCNGAPRFQEALLRKISFDPSVFEKSLIVQVQHLVYGPLEIVYKNREWTEPRVIIVDGLDECRDSAQRLQVIHLLRTLTQHPTFPFCVIVSSRPEFDILAAFAEEPYRSITRKFLLYNYDSDEDLMAYLVEEFARIRRAHPVLDKNWPTQQVLETLVRMASGQFIFVSTVIRYIENCLGPPDLLLDQVLKVVSARKAPQNAPGNPFAELDTLYTQILKLNVNPSFSKHTRAILHAIPEIWRVVETNSLLTTSGDLELGPSTWMLDVFFRDHSDPLCAFEIVRPSPCAKRRHGDSAHGIYLLLPQKYGGLPEDEAAKWGSLPK</sequence>
<keyword evidence="1" id="KW-0677">Repeat</keyword>
<feature type="non-terminal residue" evidence="3">
    <location>
        <position position="463"/>
    </location>
</feature>
<evidence type="ECO:0000313" key="3">
    <source>
        <dbReference type="EMBL" id="KAJ2934067.1"/>
    </source>
</evidence>
<evidence type="ECO:0000313" key="4">
    <source>
        <dbReference type="Proteomes" id="UP001140091"/>
    </source>
</evidence>
<dbReference type="Pfam" id="PF24883">
    <property type="entry name" value="NPHP3_N"/>
    <property type="match status" value="1"/>
</dbReference>
<dbReference type="InterPro" id="IPR056884">
    <property type="entry name" value="NPHP3-like_N"/>
</dbReference>
<name>A0A9W8JGB4_9AGAR</name>
<gene>
    <name evidence="3" type="ORF">H1R20_g3029</name>
</gene>
<organism evidence="3 4">
    <name type="scientific">Candolleomyces eurysporus</name>
    <dbReference type="NCBI Taxonomy" id="2828524"/>
    <lineage>
        <taxon>Eukaryota</taxon>
        <taxon>Fungi</taxon>
        <taxon>Dikarya</taxon>
        <taxon>Basidiomycota</taxon>
        <taxon>Agaricomycotina</taxon>
        <taxon>Agaricomycetes</taxon>
        <taxon>Agaricomycetidae</taxon>
        <taxon>Agaricales</taxon>
        <taxon>Agaricineae</taxon>
        <taxon>Psathyrellaceae</taxon>
        <taxon>Candolleomyces</taxon>
    </lineage>
</organism>
<dbReference type="Proteomes" id="UP001140091">
    <property type="component" value="Unassembled WGS sequence"/>
</dbReference>
<reference evidence="3" key="1">
    <citation type="submission" date="2022-06" db="EMBL/GenBank/DDBJ databases">
        <title>Genome Sequence of Candolleomyces eurysporus.</title>
        <authorList>
            <person name="Buettner E."/>
        </authorList>
    </citation>
    <scope>NUCLEOTIDE SEQUENCE</scope>
    <source>
        <strain evidence="3">VTCC 930004</strain>
    </source>
</reference>
<dbReference type="Gene3D" id="3.40.50.300">
    <property type="entry name" value="P-loop containing nucleotide triphosphate hydrolases"/>
    <property type="match status" value="1"/>
</dbReference>
<evidence type="ECO:0000256" key="1">
    <source>
        <dbReference type="ARBA" id="ARBA00022737"/>
    </source>
</evidence>
<dbReference type="EMBL" id="JANBPK010000726">
    <property type="protein sequence ID" value="KAJ2934067.1"/>
    <property type="molecule type" value="Genomic_DNA"/>
</dbReference>
<dbReference type="AlphaFoldDB" id="A0A9W8JGB4"/>